<comment type="similarity">
    <text evidence="2">Belongs to the RNase H family.</text>
</comment>
<feature type="domain" description="Ribonuclease H1 N-terminal" evidence="10">
    <location>
        <begin position="121"/>
        <end position="164"/>
    </location>
</feature>
<dbReference type="InterPro" id="IPR011320">
    <property type="entry name" value="RNase_H1_N"/>
</dbReference>
<dbReference type="GO" id="GO:0003676">
    <property type="term" value="F:nucleic acid binding"/>
    <property type="evidence" value="ECO:0007669"/>
    <property type="project" value="InterPro"/>
</dbReference>
<evidence type="ECO:0000256" key="5">
    <source>
        <dbReference type="ARBA" id="ARBA00022723"/>
    </source>
</evidence>
<keyword evidence="5" id="KW-0479">Metal-binding</keyword>
<dbReference type="PANTHER" id="PTHR10642:SF26">
    <property type="entry name" value="RIBONUCLEASE H1"/>
    <property type="match status" value="1"/>
</dbReference>
<evidence type="ECO:0000259" key="10">
    <source>
        <dbReference type="Pfam" id="PF01693"/>
    </source>
</evidence>
<dbReference type="Proteomes" id="UP000247810">
    <property type="component" value="Unassembled WGS sequence"/>
</dbReference>
<evidence type="ECO:0000256" key="3">
    <source>
        <dbReference type="ARBA" id="ARBA00012180"/>
    </source>
</evidence>
<dbReference type="GO" id="GO:0004523">
    <property type="term" value="F:RNA-DNA hybrid ribonuclease activity"/>
    <property type="evidence" value="ECO:0007669"/>
    <property type="project" value="UniProtKB-EC"/>
</dbReference>
<feature type="region of interest" description="Disordered" evidence="9">
    <location>
        <begin position="247"/>
        <end position="275"/>
    </location>
</feature>
<dbReference type="Pfam" id="PF01693">
    <property type="entry name" value="Cauli_VI"/>
    <property type="match status" value="2"/>
</dbReference>
<gene>
    <name evidence="11" type="ORF">BO71DRAFT_100318</name>
</gene>
<dbReference type="EMBL" id="KZ826013">
    <property type="protein sequence ID" value="PYH89752.1"/>
    <property type="molecule type" value="Genomic_DNA"/>
</dbReference>
<evidence type="ECO:0000313" key="12">
    <source>
        <dbReference type="Proteomes" id="UP000247810"/>
    </source>
</evidence>
<keyword evidence="6" id="KW-0255">Endonuclease</keyword>
<dbReference type="STRING" id="1448320.A0A319EFE6"/>
<dbReference type="PANTHER" id="PTHR10642">
    <property type="entry name" value="RIBONUCLEASE H1"/>
    <property type="match status" value="1"/>
</dbReference>
<evidence type="ECO:0000256" key="8">
    <source>
        <dbReference type="ARBA" id="ARBA00022842"/>
    </source>
</evidence>
<comment type="cofactor">
    <cofactor evidence="1">
        <name>Mg(2+)</name>
        <dbReference type="ChEBI" id="CHEBI:18420"/>
    </cofactor>
</comment>
<dbReference type="InterPro" id="IPR050092">
    <property type="entry name" value="RNase_H"/>
</dbReference>
<dbReference type="FunFam" id="3.40.970.10:FF:000001">
    <property type="entry name" value="Ribonuclease H1"/>
    <property type="match status" value="2"/>
</dbReference>
<dbReference type="Gene3D" id="3.40.970.10">
    <property type="entry name" value="Ribonuclease H1, N-terminal domain"/>
    <property type="match status" value="2"/>
</dbReference>
<keyword evidence="4" id="KW-0540">Nuclease</keyword>
<evidence type="ECO:0000256" key="1">
    <source>
        <dbReference type="ARBA" id="ARBA00001946"/>
    </source>
</evidence>
<dbReference type="InterPro" id="IPR037056">
    <property type="entry name" value="RNase_H1_N_sf"/>
</dbReference>
<evidence type="ECO:0000256" key="7">
    <source>
        <dbReference type="ARBA" id="ARBA00022801"/>
    </source>
</evidence>
<evidence type="ECO:0000256" key="4">
    <source>
        <dbReference type="ARBA" id="ARBA00022722"/>
    </source>
</evidence>
<feature type="domain" description="Ribonuclease H1 N-terminal" evidence="10">
    <location>
        <begin position="185"/>
        <end position="228"/>
    </location>
</feature>
<keyword evidence="7" id="KW-0378">Hydrolase</keyword>
<dbReference type="OrthoDB" id="407198at2759"/>
<evidence type="ECO:0000256" key="9">
    <source>
        <dbReference type="SAM" id="MobiDB-lite"/>
    </source>
</evidence>
<feature type="compositionally biased region" description="Low complexity" evidence="9">
    <location>
        <begin position="92"/>
        <end position="110"/>
    </location>
</feature>
<evidence type="ECO:0000313" key="11">
    <source>
        <dbReference type="EMBL" id="PYH89752.1"/>
    </source>
</evidence>
<dbReference type="InterPro" id="IPR036397">
    <property type="entry name" value="RNaseH_sf"/>
</dbReference>
<dbReference type="VEuPathDB" id="FungiDB:BO71DRAFT_100318"/>
<keyword evidence="8" id="KW-0460">Magnesium</keyword>
<evidence type="ECO:0000256" key="2">
    <source>
        <dbReference type="ARBA" id="ARBA00005300"/>
    </source>
</evidence>
<reference evidence="11 12" key="1">
    <citation type="submission" date="2018-02" db="EMBL/GenBank/DDBJ databases">
        <title>The genomes of Aspergillus section Nigri reveals drivers in fungal speciation.</title>
        <authorList>
            <consortium name="DOE Joint Genome Institute"/>
            <person name="Vesth T.C."/>
            <person name="Nybo J."/>
            <person name="Theobald S."/>
            <person name="Brandl J."/>
            <person name="Frisvad J.C."/>
            <person name="Nielsen K.F."/>
            <person name="Lyhne E.K."/>
            <person name="Kogle M.E."/>
            <person name="Kuo A."/>
            <person name="Riley R."/>
            <person name="Clum A."/>
            <person name="Nolan M."/>
            <person name="Lipzen A."/>
            <person name="Salamov A."/>
            <person name="Henrissat B."/>
            <person name="Wiebenga A."/>
            <person name="De vries R.P."/>
            <person name="Grigoriev I.V."/>
            <person name="Mortensen U.H."/>
            <person name="Andersen M.R."/>
            <person name="Baker S.E."/>
        </authorList>
    </citation>
    <scope>NUCLEOTIDE SEQUENCE [LARGE SCALE GENOMIC DNA]</scope>
    <source>
        <strain evidence="11 12">CBS 707.79</strain>
    </source>
</reference>
<evidence type="ECO:0000256" key="6">
    <source>
        <dbReference type="ARBA" id="ARBA00022759"/>
    </source>
</evidence>
<dbReference type="Gene3D" id="3.30.420.10">
    <property type="entry name" value="Ribonuclease H-like superfamily/Ribonuclease H"/>
    <property type="match status" value="1"/>
</dbReference>
<proteinExistence type="inferred from homology"/>
<dbReference type="SUPFAM" id="SSF55658">
    <property type="entry name" value="L9 N-domain-like"/>
    <property type="match status" value="2"/>
</dbReference>
<dbReference type="InterPro" id="IPR009027">
    <property type="entry name" value="Ribosomal_bL9/RNase_H1_N"/>
</dbReference>
<dbReference type="EC" id="3.1.26.4" evidence="3"/>
<dbReference type="AlphaFoldDB" id="A0A319EFE6"/>
<keyword evidence="12" id="KW-1185">Reference proteome</keyword>
<feature type="region of interest" description="Disordered" evidence="9">
    <location>
        <begin position="89"/>
        <end position="115"/>
    </location>
</feature>
<protein>
    <recommendedName>
        <fullName evidence="3">ribonuclease H</fullName>
        <ecNumber evidence="3">3.1.26.4</ecNumber>
    </recommendedName>
</protein>
<dbReference type="GO" id="GO:0043137">
    <property type="term" value="P:DNA replication, removal of RNA primer"/>
    <property type="evidence" value="ECO:0007669"/>
    <property type="project" value="TreeGrafter"/>
</dbReference>
<sequence length="370" mass="39633">MREKQTSIRKTYPPQITRRIWTCLTAPKLGPGCSVSSCRPRFPTPRFGISSVISRDRSSYSIRTARLQAVLRRCSVLKTLFAPRPIIAMADTTPSPTTKRSPRSASPSRAGVKRKRGSTAKYYGVKAGYQPGVYYSWKDCLTQVTGYKGAVFQAFPSYEEAKAFMSGTSAPPARGGTPLDAEPTRFYGIQRGRKPGVYTDWAKAQEQIKGFPKPRYKKFATREEAAEFAKGGQGAAATFASQTLPGAPGLMSADGQGAAVEPGNGPLPTGAEDGFDPNVLLDPKTGKVVFKTEDQKTATKLKSVGPPGMLRIYTDGSALKNGRALASAGVGVYFGPGDSRFVSLVVHLCRPSSSLLATILEASACDLPLC</sequence>
<organism evidence="11 12">
    <name type="scientific">Aspergillus ellipticus CBS 707.79</name>
    <dbReference type="NCBI Taxonomy" id="1448320"/>
    <lineage>
        <taxon>Eukaryota</taxon>
        <taxon>Fungi</taxon>
        <taxon>Dikarya</taxon>
        <taxon>Ascomycota</taxon>
        <taxon>Pezizomycotina</taxon>
        <taxon>Eurotiomycetes</taxon>
        <taxon>Eurotiomycetidae</taxon>
        <taxon>Eurotiales</taxon>
        <taxon>Aspergillaceae</taxon>
        <taxon>Aspergillus</taxon>
        <taxon>Aspergillus subgen. Circumdati</taxon>
    </lineage>
</organism>
<accession>A0A319EFE6</accession>
<name>A0A319EFE6_9EURO</name>
<dbReference type="GO" id="GO:0046872">
    <property type="term" value="F:metal ion binding"/>
    <property type="evidence" value="ECO:0007669"/>
    <property type="project" value="UniProtKB-KW"/>
</dbReference>